<organism evidence="6 7">
    <name type="scientific">Methanobrevibacter millerae</name>
    <dbReference type="NCBI Taxonomy" id="230361"/>
    <lineage>
        <taxon>Archaea</taxon>
        <taxon>Methanobacteriati</taxon>
        <taxon>Methanobacteriota</taxon>
        <taxon>Methanomada group</taxon>
        <taxon>Methanobacteria</taxon>
        <taxon>Methanobacteriales</taxon>
        <taxon>Methanobacteriaceae</taxon>
        <taxon>Methanobrevibacter</taxon>
    </lineage>
</organism>
<dbReference type="PROSITE" id="PS00198">
    <property type="entry name" value="4FE4S_FER_1"/>
    <property type="match status" value="2"/>
</dbReference>
<dbReference type="InterPro" id="IPR047964">
    <property type="entry name" value="EFR1-like"/>
</dbReference>
<dbReference type="Proteomes" id="UP000762703">
    <property type="component" value="Unassembled WGS sequence"/>
</dbReference>
<evidence type="ECO:0000256" key="3">
    <source>
        <dbReference type="ARBA" id="ARBA00023004"/>
    </source>
</evidence>
<sequence>MEEYVSQLKITGNPYTYIVSTYGTGSGASAKIVEKYLDGLTNAKFNLQMPDTWTPSFDLSTPEKIAKFTQNTEKDLQTIITNMVNKNDGNFVHKEMPIAITKLSYKLYDKSSKTDNFTVEDTCRSCGLCVKSCPINALELKDDKPAWIKEKCLICLRCLHRCPEFSIQYKDKTKNHGQYTHPEIKKFD</sequence>
<dbReference type="AlphaFoldDB" id="A0A8T3V9V2"/>
<dbReference type="NCBIfam" id="NF038196">
    <property type="entry name" value="ferrodoxin_EFR1"/>
    <property type="match status" value="1"/>
</dbReference>
<evidence type="ECO:0000256" key="2">
    <source>
        <dbReference type="ARBA" id="ARBA00022723"/>
    </source>
</evidence>
<keyword evidence="2" id="KW-0479">Metal-binding</keyword>
<evidence type="ECO:0000256" key="1">
    <source>
        <dbReference type="ARBA" id="ARBA00022485"/>
    </source>
</evidence>
<feature type="domain" description="4Fe-4S ferredoxin-type" evidence="5">
    <location>
        <begin position="114"/>
        <end position="143"/>
    </location>
</feature>
<keyword evidence="3" id="KW-0408">Iron</keyword>
<dbReference type="GO" id="GO:0046872">
    <property type="term" value="F:metal ion binding"/>
    <property type="evidence" value="ECO:0007669"/>
    <property type="project" value="UniProtKB-KW"/>
</dbReference>
<dbReference type="PANTHER" id="PTHR24960:SF79">
    <property type="entry name" value="PHOTOSYSTEM I IRON-SULFUR CENTER"/>
    <property type="match status" value="1"/>
</dbReference>
<accession>A0A8T3V9V2</accession>
<dbReference type="PANTHER" id="PTHR24960">
    <property type="entry name" value="PHOTOSYSTEM I IRON-SULFUR CENTER-RELATED"/>
    <property type="match status" value="1"/>
</dbReference>
<evidence type="ECO:0000313" key="7">
    <source>
        <dbReference type="Proteomes" id="UP000762703"/>
    </source>
</evidence>
<dbReference type="Gene3D" id="3.30.70.20">
    <property type="match status" value="1"/>
</dbReference>
<reference evidence="6" key="1">
    <citation type="submission" date="2019-04" db="EMBL/GenBank/DDBJ databases">
        <title>Evolution of Biomass-Degrading Anaerobic Consortia Revealed by Metagenomics.</title>
        <authorList>
            <person name="Peng X."/>
        </authorList>
    </citation>
    <scope>NUCLEOTIDE SEQUENCE</scope>
    <source>
        <strain evidence="6">SIG12</strain>
    </source>
</reference>
<dbReference type="GO" id="GO:0051539">
    <property type="term" value="F:4 iron, 4 sulfur cluster binding"/>
    <property type="evidence" value="ECO:0007669"/>
    <property type="project" value="UniProtKB-KW"/>
</dbReference>
<dbReference type="GO" id="GO:0016491">
    <property type="term" value="F:oxidoreductase activity"/>
    <property type="evidence" value="ECO:0007669"/>
    <property type="project" value="UniProtKB-ARBA"/>
</dbReference>
<evidence type="ECO:0000313" key="6">
    <source>
        <dbReference type="EMBL" id="MBE6504859.1"/>
    </source>
</evidence>
<comment type="caution">
    <text evidence="6">The sequence shown here is derived from an EMBL/GenBank/DDBJ whole genome shotgun (WGS) entry which is preliminary data.</text>
</comment>
<dbReference type="PROSITE" id="PS51379">
    <property type="entry name" value="4FE4S_FER_2"/>
    <property type="match status" value="2"/>
</dbReference>
<name>A0A8T3V9V2_9EURY</name>
<feature type="domain" description="4Fe-4S ferredoxin-type" evidence="5">
    <location>
        <begin position="144"/>
        <end position="172"/>
    </location>
</feature>
<keyword evidence="4" id="KW-0411">Iron-sulfur</keyword>
<gene>
    <name evidence="6" type="ORF">E7Z73_03805</name>
</gene>
<dbReference type="EMBL" id="SUTE01000031">
    <property type="protein sequence ID" value="MBE6504859.1"/>
    <property type="molecule type" value="Genomic_DNA"/>
</dbReference>
<dbReference type="InterPro" id="IPR017896">
    <property type="entry name" value="4Fe4S_Fe-S-bd"/>
</dbReference>
<dbReference type="Pfam" id="PF13187">
    <property type="entry name" value="Fer4_9"/>
    <property type="match status" value="1"/>
</dbReference>
<evidence type="ECO:0000259" key="5">
    <source>
        <dbReference type="PROSITE" id="PS51379"/>
    </source>
</evidence>
<dbReference type="InterPro" id="IPR017900">
    <property type="entry name" value="4Fe4S_Fe_S_CS"/>
</dbReference>
<dbReference type="SUPFAM" id="SSF54862">
    <property type="entry name" value="4Fe-4S ferredoxins"/>
    <property type="match status" value="1"/>
</dbReference>
<protein>
    <recommendedName>
        <fullName evidence="5">4Fe-4S ferredoxin-type domain-containing protein</fullName>
    </recommendedName>
</protein>
<evidence type="ECO:0000256" key="4">
    <source>
        <dbReference type="ARBA" id="ARBA00023014"/>
    </source>
</evidence>
<keyword evidence="1" id="KW-0004">4Fe-4S</keyword>
<proteinExistence type="predicted"/>
<dbReference type="InterPro" id="IPR050157">
    <property type="entry name" value="PSI_iron-sulfur_center"/>
</dbReference>